<name>U7QAV6_9CYAN</name>
<evidence type="ECO:0000313" key="2">
    <source>
        <dbReference type="Proteomes" id="UP000017127"/>
    </source>
</evidence>
<dbReference type="Proteomes" id="UP000017127">
    <property type="component" value="Unassembled WGS sequence"/>
</dbReference>
<evidence type="ECO:0008006" key="3">
    <source>
        <dbReference type="Google" id="ProtNLM"/>
    </source>
</evidence>
<dbReference type="SUPFAM" id="SSF52540">
    <property type="entry name" value="P-loop containing nucleoside triphosphate hydrolases"/>
    <property type="match status" value="1"/>
</dbReference>
<comment type="caution">
    <text evidence="1">The sequence shown here is derived from an EMBL/GenBank/DDBJ whole genome shotgun (WGS) entry which is preliminary data.</text>
</comment>
<protein>
    <recommendedName>
        <fullName evidence="3">AAA domain protein</fullName>
    </recommendedName>
</protein>
<sequence length="191" mass="21355">MKVVLCGPPHSGKSCLRHGLKQVIQALNRKGQAPYPYFITACPDGEGSWYAETVSRDPILAEKLKKNYKSKFTPEFAQRVADDVKNTPLSFNLIDVGGKIDDKNRLIMQYATHAVIISRDLSLVADWLDLCGELNLKVIAILESNLHGTEDELESEFPILRGSIHGLKRGEDVSNRLMVNKLAEVLLRLIE</sequence>
<dbReference type="InterPro" id="IPR027417">
    <property type="entry name" value="P-loop_NTPase"/>
</dbReference>
<keyword evidence="2" id="KW-1185">Reference proteome</keyword>
<dbReference type="RefSeq" id="WP_023068757.1">
    <property type="nucleotide sequence ID" value="NZ_AUZM01000072.1"/>
</dbReference>
<evidence type="ECO:0000313" key="1">
    <source>
        <dbReference type="EMBL" id="ERT04969.1"/>
    </source>
</evidence>
<dbReference type="OrthoDB" id="459959at2"/>
<organism evidence="1 2">
    <name type="scientific">Lyngbya aestuarii BL J</name>
    <dbReference type="NCBI Taxonomy" id="1348334"/>
    <lineage>
        <taxon>Bacteria</taxon>
        <taxon>Bacillati</taxon>
        <taxon>Cyanobacteriota</taxon>
        <taxon>Cyanophyceae</taxon>
        <taxon>Oscillatoriophycideae</taxon>
        <taxon>Oscillatoriales</taxon>
        <taxon>Microcoleaceae</taxon>
        <taxon>Lyngbya</taxon>
    </lineage>
</organism>
<proteinExistence type="predicted"/>
<accession>U7QAV6</accession>
<dbReference type="AlphaFoldDB" id="U7QAV6"/>
<dbReference type="EMBL" id="AUZM01000072">
    <property type="protein sequence ID" value="ERT04969.1"/>
    <property type="molecule type" value="Genomic_DNA"/>
</dbReference>
<gene>
    <name evidence="1" type="ORF">M595_5070</name>
</gene>
<reference evidence="1 2" key="1">
    <citation type="journal article" date="2013" name="Front. Microbiol.">
        <title>Comparative genomic analyses of the cyanobacterium, Lyngbya aestuarii BL J, a powerful hydrogen producer.</title>
        <authorList>
            <person name="Kothari A."/>
            <person name="Vaughn M."/>
            <person name="Garcia-Pichel F."/>
        </authorList>
    </citation>
    <scope>NUCLEOTIDE SEQUENCE [LARGE SCALE GENOMIC DNA]</scope>
    <source>
        <strain evidence="1 2">BL J</strain>
    </source>
</reference>